<feature type="compositionally biased region" description="Acidic residues" evidence="2">
    <location>
        <begin position="699"/>
        <end position="708"/>
    </location>
</feature>
<feature type="compositionally biased region" description="Basic and acidic residues" evidence="2">
    <location>
        <begin position="686"/>
        <end position="698"/>
    </location>
</feature>
<reference evidence="4 5" key="1">
    <citation type="submission" date="2019-09" db="EMBL/GenBank/DDBJ databases">
        <authorList>
            <consortium name="DOE Joint Genome Institute"/>
            <person name="Mondo S.J."/>
            <person name="Navarro-Mendoza M.I."/>
            <person name="Perez-Arques C."/>
            <person name="Panchal S."/>
            <person name="Nicolas F.E."/>
            <person name="Ganguly P."/>
            <person name="Pangilinan J."/>
            <person name="Grigoriev I."/>
            <person name="Heitman J."/>
            <person name="Sanya K."/>
            <person name="Garre V."/>
        </authorList>
    </citation>
    <scope>NUCLEOTIDE SEQUENCE [LARGE SCALE GENOMIC DNA]</scope>
    <source>
        <strain evidence="4 5">MU402</strain>
    </source>
</reference>
<feature type="compositionally biased region" description="Acidic residues" evidence="2">
    <location>
        <begin position="753"/>
        <end position="765"/>
    </location>
</feature>
<comment type="caution">
    <text evidence="4">The sequence shown here is derived from an EMBL/GenBank/DDBJ whole genome shotgun (WGS) entry which is preliminary data.</text>
</comment>
<keyword evidence="1" id="KW-0862">Zinc</keyword>
<evidence type="ECO:0000313" key="5">
    <source>
        <dbReference type="Proteomes" id="UP000469890"/>
    </source>
</evidence>
<keyword evidence="1" id="KW-0479">Metal-binding</keyword>
<proteinExistence type="predicted"/>
<feature type="compositionally biased region" description="Polar residues" evidence="2">
    <location>
        <begin position="592"/>
        <end position="602"/>
    </location>
</feature>
<feature type="domain" description="SWIM-type" evidence="3">
    <location>
        <begin position="504"/>
        <end position="543"/>
    </location>
</feature>
<feature type="region of interest" description="Disordered" evidence="2">
    <location>
        <begin position="549"/>
        <end position="772"/>
    </location>
</feature>
<keyword evidence="1" id="KW-0863">Zinc-finger</keyword>
<feature type="compositionally biased region" description="Polar residues" evidence="2">
    <location>
        <begin position="733"/>
        <end position="745"/>
    </location>
</feature>
<accession>A0A8H4F2P1</accession>
<gene>
    <name evidence="4" type="ORF">FB192DRAFT_1084528</name>
</gene>
<feature type="compositionally biased region" description="Polar residues" evidence="2">
    <location>
        <begin position="666"/>
        <end position="685"/>
    </location>
</feature>
<dbReference type="AlphaFoldDB" id="A0A8H4F2P1"/>
<evidence type="ECO:0000313" key="4">
    <source>
        <dbReference type="EMBL" id="KAF1803836.1"/>
    </source>
</evidence>
<dbReference type="EMBL" id="JAAECE010000003">
    <property type="protein sequence ID" value="KAF1803836.1"/>
    <property type="molecule type" value="Genomic_DNA"/>
</dbReference>
<dbReference type="Proteomes" id="UP000469890">
    <property type="component" value="Unassembled WGS sequence"/>
</dbReference>
<dbReference type="InterPro" id="IPR007527">
    <property type="entry name" value="Znf_SWIM"/>
</dbReference>
<name>A0A8H4F2P1_MUCCL</name>
<protein>
    <recommendedName>
        <fullName evidence="3">SWIM-type domain-containing protein</fullName>
    </recommendedName>
</protein>
<sequence length="772" mass="86516">METQILQYDLLWIQSIPSIANIYYHKYLKETHVIHCPDKDLPIRAVARSIMSTLRANETKKMALYFEQPCSDTKRRSIFEFVLKHIPDLTCFCLSVPCAPLQPSLLLGWSAGLIDGHWKRLCSSAYDPEACVPFEPPTTKSGQSACNDFEAMFAMSASVFNKEALIVHFTHHLLSFNADQGLILSENVENAIRGWIEANQHQFKTLIWIIDEKKLYGDAIYNINQEGRDTLLQKYREMVSDKIQSFNDTIPVYSYILDYFHTTSFDLLQSLAQLQHRHSINIAGSTLLTWSNEETTSLNQHSFYTLNCIYLQQKPLFNTSKWKYLHQSSETPSSKDKLKYVSPDMLQLEGDLTNVFRVPLLKSTDNSLPLTKSEEITSDIRHTVSAKTVEVFDSWAELGLKQDLVPISKQDTITSTPNDAGVQPFEAKEKPDEGVVHKQLLQAIIRSLTKRKIGAFIGNTAYMDRGLELKHQVNQLTIDTNEEDDQVRMMGNIPIENSSGIITSTICFSKQDDTYTLVKAKCTCPIGNWGNCKHCAAVMLHALDKRVAMPSQQQPIKEAEPSSPLSTKRSYDASEEDNDSSSNESRKKANASVESSCESASTVAYDPDAPPSAPASHSTDEEGTLAPTFAPNVSPLSNPSLQSVSVYHSSSNERSSASQNSLSSSAKETVSYPSSNSLSDNQQLRESLEQIPESHYEKEEEEEEEESVEIIQQANLNLDAPLMDAGSTDRAHMSSTTEQPTNSQEQDVKHDNDDGDDEDEDDDQLPETQPCF</sequence>
<evidence type="ECO:0000259" key="3">
    <source>
        <dbReference type="PROSITE" id="PS50966"/>
    </source>
</evidence>
<organism evidence="4 5">
    <name type="scientific">Mucor circinelloides f. lusitanicus</name>
    <name type="common">Mucor racemosus var. lusitanicus</name>
    <dbReference type="NCBI Taxonomy" id="29924"/>
    <lineage>
        <taxon>Eukaryota</taxon>
        <taxon>Fungi</taxon>
        <taxon>Fungi incertae sedis</taxon>
        <taxon>Mucoromycota</taxon>
        <taxon>Mucoromycotina</taxon>
        <taxon>Mucoromycetes</taxon>
        <taxon>Mucorales</taxon>
        <taxon>Mucorineae</taxon>
        <taxon>Mucoraceae</taxon>
        <taxon>Mucor</taxon>
    </lineage>
</organism>
<dbReference type="GO" id="GO:0008270">
    <property type="term" value="F:zinc ion binding"/>
    <property type="evidence" value="ECO:0007669"/>
    <property type="project" value="UniProtKB-KW"/>
</dbReference>
<evidence type="ECO:0000256" key="2">
    <source>
        <dbReference type="SAM" id="MobiDB-lite"/>
    </source>
</evidence>
<evidence type="ECO:0000256" key="1">
    <source>
        <dbReference type="PROSITE-ProRule" id="PRU00325"/>
    </source>
</evidence>
<dbReference type="PROSITE" id="PS50966">
    <property type="entry name" value="ZF_SWIM"/>
    <property type="match status" value="1"/>
</dbReference>
<feature type="compositionally biased region" description="Low complexity" evidence="2">
    <location>
        <begin position="640"/>
        <end position="665"/>
    </location>
</feature>